<evidence type="ECO:0000256" key="1">
    <source>
        <dbReference type="SAM" id="MobiDB-lite"/>
    </source>
</evidence>
<dbReference type="RefSeq" id="WP_380075601.1">
    <property type="nucleotide sequence ID" value="NZ_JBHRZF010000011.1"/>
</dbReference>
<feature type="compositionally biased region" description="Pro residues" evidence="1">
    <location>
        <begin position="191"/>
        <end position="202"/>
    </location>
</feature>
<proteinExistence type="predicted"/>
<gene>
    <name evidence="2" type="ORF">ACFOPQ_01420</name>
</gene>
<feature type="region of interest" description="Disordered" evidence="1">
    <location>
        <begin position="135"/>
        <end position="208"/>
    </location>
</feature>
<comment type="caution">
    <text evidence="2">The sequence shown here is derived from an EMBL/GenBank/DDBJ whole genome shotgun (WGS) entry which is preliminary data.</text>
</comment>
<feature type="region of interest" description="Disordered" evidence="1">
    <location>
        <begin position="53"/>
        <end position="76"/>
    </location>
</feature>
<accession>A0ABV8A594</accession>
<dbReference type="Proteomes" id="UP001595748">
    <property type="component" value="Unassembled WGS sequence"/>
</dbReference>
<feature type="compositionally biased region" description="Basic and acidic residues" evidence="1">
    <location>
        <begin position="144"/>
        <end position="156"/>
    </location>
</feature>
<organism evidence="2 3">
    <name type="scientific">Deinococcus antarcticus</name>
    <dbReference type="NCBI Taxonomy" id="1298767"/>
    <lineage>
        <taxon>Bacteria</taxon>
        <taxon>Thermotogati</taxon>
        <taxon>Deinococcota</taxon>
        <taxon>Deinococci</taxon>
        <taxon>Deinococcales</taxon>
        <taxon>Deinococcaceae</taxon>
        <taxon>Deinococcus</taxon>
    </lineage>
</organism>
<evidence type="ECO:0000313" key="3">
    <source>
        <dbReference type="Proteomes" id="UP001595748"/>
    </source>
</evidence>
<name>A0ABV8A594_9DEIO</name>
<dbReference type="EMBL" id="JBHRZF010000011">
    <property type="protein sequence ID" value="MFC3859435.1"/>
    <property type="molecule type" value="Genomic_DNA"/>
</dbReference>
<feature type="region of interest" description="Disordered" evidence="1">
    <location>
        <begin position="1"/>
        <end position="23"/>
    </location>
</feature>
<protein>
    <submittedName>
        <fullName evidence="2">Uncharacterized protein</fullName>
    </submittedName>
</protein>
<sequence>MDVLTARHSTGGLHAVTADHPPGFGPRFEQTMKMQGLTVTRYSADEWREYCSRRAEVSPPRKTAQDDVQQNSGKVDAQTAEINQPETSVPAQEIKPSRLTLPTIGETIVHPVVGYATITHFITLNGQPVPVATGPRGQGLVKPGEWRAATDDDRPFWMRQPDSLTSDPPERIAPVPPVPAAAASTGVDSPQPVPVPSSPEPAPSSGTPAFKPGEWIRQHASGIPHLVNEKGTATRCGLGIRTTATLAQVFQKTPTCGLCKRDARLQRKANARRGHA</sequence>
<feature type="compositionally biased region" description="Low complexity" evidence="1">
    <location>
        <begin position="180"/>
        <end position="190"/>
    </location>
</feature>
<reference evidence="3" key="1">
    <citation type="journal article" date="2019" name="Int. J. Syst. Evol. Microbiol.">
        <title>The Global Catalogue of Microorganisms (GCM) 10K type strain sequencing project: providing services to taxonomists for standard genome sequencing and annotation.</title>
        <authorList>
            <consortium name="The Broad Institute Genomics Platform"/>
            <consortium name="The Broad Institute Genome Sequencing Center for Infectious Disease"/>
            <person name="Wu L."/>
            <person name="Ma J."/>
        </authorList>
    </citation>
    <scope>NUCLEOTIDE SEQUENCE [LARGE SCALE GENOMIC DNA]</scope>
    <source>
        <strain evidence="3">CCTCC AB 2013263</strain>
    </source>
</reference>
<keyword evidence="3" id="KW-1185">Reference proteome</keyword>
<evidence type="ECO:0000313" key="2">
    <source>
        <dbReference type="EMBL" id="MFC3859435.1"/>
    </source>
</evidence>